<dbReference type="Gene3D" id="2.40.160.210">
    <property type="entry name" value="Acyl-CoA thioesterase, double hotdog domain"/>
    <property type="match status" value="1"/>
</dbReference>
<dbReference type="RefSeq" id="WP_135281548.1">
    <property type="nucleotide sequence ID" value="NZ_SRIO01000006.1"/>
</dbReference>
<feature type="domain" description="Acyl-CoA thioesterase-like C-terminal" evidence="2">
    <location>
        <begin position="143"/>
        <end position="266"/>
    </location>
</feature>
<dbReference type="Pfam" id="PF20789">
    <property type="entry name" value="4HBT_3C"/>
    <property type="match status" value="1"/>
</dbReference>
<feature type="domain" description="Acyl-CoA thioesterase-like N-terminal HotDog" evidence="1">
    <location>
        <begin position="26"/>
        <end position="105"/>
    </location>
</feature>
<dbReference type="AlphaFoldDB" id="A0A4Z0FAK2"/>
<evidence type="ECO:0000259" key="2">
    <source>
        <dbReference type="Pfam" id="PF20789"/>
    </source>
</evidence>
<evidence type="ECO:0000313" key="4">
    <source>
        <dbReference type="Proteomes" id="UP000297890"/>
    </source>
</evidence>
<reference evidence="3 4" key="1">
    <citation type="journal article" date="2019" name="ISME J.">
        <title>Candidatus Macondimonas diazotrophica, a novel gammaproteobacterial genus dominating crude-oil-contaminated coastal sediments.</title>
        <authorList>
            <person name="Karthikeyan S."/>
            <person name="Konstantinidis K."/>
        </authorList>
    </citation>
    <scope>NUCLEOTIDE SEQUENCE [LARGE SCALE GENOMIC DNA]</scope>
    <source>
        <strain evidence="3 4">KTK01</strain>
    </source>
</reference>
<accession>A0A4Z0FAK2</accession>
<sequence>MIDDTTPALFVTDNQGRYHPTRYAIGPWDPRLLHGGATGGLVAHALEAADPAPALQFARLSIDLLRPVPLAPLTAHVAVVRSGTRLCVLDITLRHEDRIVVKAQALKLMPNDVTVPDHARPERPLPADPDTLPVTDLMGRALPDADQRRPSMHHCIEAKRVHGFALRGEGTAWLRCAVPVVHGTELSPFVRVAALADFGNGLGQLHVDNQTGCINADISLHLLRLPVSEWICLEARAELFDHGLGAVHTGLFDPSGYIGRVTQTLITRRMGR</sequence>
<dbReference type="InterPro" id="IPR029069">
    <property type="entry name" value="HotDog_dom_sf"/>
</dbReference>
<dbReference type="OrthoDB" id="1413770at2"/>
<name>A0A4Z0FAK2_9GAMM</name>
<comment type="caution">
    <text evidence="3">The sequence shown here is derived from an EMBL/GenBank/DDBJ whole genome shotgun (WGS) entry which is preliminary data.</text>
</comment>
<proteinExistence type="predicted"/>
<dbReference type="EMBL" id="SRIO01000006">
    <property type="protein sequence ID" value="TFZ82878.1"/>
    <property type="molecule type" value="Genomic_DNA"/>
</dbReference>
<organism evidence="3 4">
    <name type="scientific">Candidatus Macondimonas diazotrophica</name>
    <dbReference type="NCBI Taxonomy" id="2305248"/>
    <lineage>
        <taxon>Bacteria</taxon>
        <taxon>Pseudomonadati</taxon>
        <taxon>Pseudomonadota</taxon>
        <taxon>Gammaproteobacteria</taxon>
        <taxon>Chromatiales</taxon>
        <taxon>Ectothiorhodospiraceae</taxon>
        <taxon>Candidatus Macondimonas</taxon>
    </lineage>
</organism>
<dbReference type="SUPFAM" id="SSF54637">
    <property type="entry name" value="Thioesterase/thiol ester dehydrase-isomerase"/>
    <property type="match status" value="2"/>
</dbReference>
<dbReference type="Pfam" id="PF13622">
    <property type="entry name" value="4HBT_3"/>
    <property type="match status" value="1"/>
</dbReference>
<gene>
    <name evidence="3" type="ORF">E4680_06280</name>
</gene>
<keyword evidence="4" id="KW-1185">Reference proteome</keyword>
<protein>
    <submittedName>
        <fullName evidence="3">Thioesterase family protein</fullName>
    </submittedName>
</protein>
<dbReference type="InterPro" id="IPR049449">
    <property type="entry name" value="TesB_ACOT8-like_N"/>
</dbReference>
<dbReference type="InterPro" id="IPR042171">
    <property type="entry name" value="Acyl-CoA_hotdog"/>
</dbReference>
<dbReference type="Proteomes" id="UP000297890">
    <property type="component" value="Unassembled WGS sequence"/>
</dbReference>
<evidence type="ECO:0000313" key="3">
    <source>
        <dbReference type="EMBL" id="TFZ82878.1"/>
    </source>
</evidence>
<dbReference type="InterPro" id="IPR049450">
    <property type="entry name" value="ACOT8-like_C"/>
</dbReference>
<evidence type="ECO:0000259" key="1">
    <source>
        <dbReference type="Pfam" id="PF13622"/>
    </source>
</evidence>